<dbReference type="AlphaFoldDB" id="M8BWG8"/>
<proteinExistence type="predicted"/>
<dbReference type="EnsemblPlants" id="EMT07258">
    <property type="protein sequence ID" value="EMT07258"/>
    <property type="gene ID" value="F775_24696"/>
</dbReference>
<organism evidence="1">
    <name type="scientific">Aegilops tauschii</name>
    <name type="common">Tausch's goatgrass</name>
    <name type="synonym">Aegilops squarrosa</name>
    <dbReference type="NCBI Taxonomy" id="37682"/>
    <lineage>
        <taxon>Eukaryota</taxon>
        <taxon>Viridiplantae</taxon>
        <taxon>Streptophyta</taxon>
        <taxon>Embryophyta</taxon>
        <taxon>Tracheophyta</taxon>
        <taxon>Spermatophyta</taxon>
        <taxon>Magnoliopsida</taxon>
        <taxon>Liliopsida</taxon>
        <taxon>Poales</taxon>
        <taxon>Poaceae</taxon>
        <taxon>BOP clade</taxon>
        <taxon>Pooideae</taxon>
        <taxon>Triticodae</taxon>
        <taxon>Triticeae</taxon>
        <taxon>Triticinae</taxon>
        <taxon>Aegilops</taxon>
    </lineage>
</organism>
<accession>M8BWG8</accession>
<reference evidence="1" key="1">
    <citation type="submission" date="2015-06" db="UniProtKB">
        <authorList>
            <consortium name="EnsemblPlants"/>
        </authorList>
    </citation>
    <scope>IDENTIFICATION</scope>
</reference>
<evidence type="ECO:0000313" key="1">
    <source>
        <dbReference type="EnsemblPlants" id="EMT07258"/>
    </source>
</evidence>
<protein>
    <submittedName>
        <fullName evidence="1">Uncharacterized protein</fullName>
    </submittedName>
</protein>
<name>M8BWG8_AEGTA</name>
<sequence length="112" mass="12178">MELVDPGGDEMITGFVKLLHLHDSQTEGIANPESSCGIDMLASIAAARRSGFGANLQLWMVAHPIRFGATRKQPMYPSPDMARRILLHGSHPEVGKLETQVPRNVHSGIVPL</sequence>